<organism evidence="2 3">
    <name type="scientific">Pseudorhodoferax soli</name>
    <dbReference type="NCBI Taxonomy" id="545864"/>
    <lineage>
        <taxon>Bacteria</taxon>
        <taxon>Pseudomonadati</taxon>
        <taxon>Pseudomonadota</taxon>
        <taxon>Betaproteobacteria</taxon>
        <taxon>Burkholderiales</taxon>
        <taxon>Comamonadaceae</taxon>
    </lineage>
</organism>
<comment type="similarity">
    <text evidence="1">Belongs to the enoyl-CoA hydratase/isomerase family.</text>
</comment>
<dbReference type="InterPro" id="IPR014748">
    <property type="entry name" value="Enoyl-CoA_hydra_C"/>
</dbReference>
<protein>
    <recommendedName>
        <fullName evidence="4">Enoyl-CoA hydratase/isomerase-like protein</fullName>
    </recommendedName>
</protein>
<accession>A0A368XHJ6</accession>
<dbReference type="EMBL" id="QPJK01000009">
    <property type="protein sequence ID" value="RCW67470.1"/>
    <property type="molecule type" value="Genomic_DNA"/>
</dbReference>
<reference evidence="2 3" key="1">
    <citation type="submission" date="2018-07" db="EMBL/GenBank/DDBJ databases">
        <title>Genomic Encyclopedia of Type Strains, Phase IV (KMG-IV): sequencing the most valuable type-strain genomes for metagenomic binning, comparative biology and taxonomic classification.</title>
        <authorList>
            <person name="Goeker M."/>
        </authorList>
    </citation>
    <scope>NUCLEOTIDE SEQUENCE [LARGE SCALE GENOMIC DNA]</scope>
    <source>
        <strain evidence="2 3">DSM 21634</strain>
    </source>
</reference>
<evidence type="ECO:0008006" key="4">
    <source>
        <dbReference type="Google" id="ProtNLM"/>
    </source>
</evidence>
<dbReference type="Proteomes" id="UP000252884">
    <property type="component" value="Unassembled WGS sequence"/>
</dbReference>
<keyword evidence="3" id="KW-1185">Reference proteome</keyword>
<name>A0A368XHJ6_9BURK</name>
<evidence type="ECO:0000256" key="1">
    <source>
        <dbReference type="ARBA" id="ARBA00005254"/>
    </source>
</evidence>
<gene>
    <name evidence="2" type="ORF">DES41_109193</name>
</gene>
<dbReference type="AlphaFoldDB" id="A0A368XHJ6"/>
<proteinExistence type="inferred from homology"/>
<dbReference type="Gene3D" id="1.10.12.10">
    <property type="entry name" value="Lyase 2-enoyl-coa Hydratase, Chain A, domain 2"/>
    <property type="match status" value="1"/>
</dbReference>
<dbReference type="SUPFAM" id="SSF52096">
    <property type="entry name" value="ClpP/crotonase"/>
    <property type="match status" value="1"/>
</dbReference>
<dbReference type="InterPro" id="IPR029045">
    <property type="entry name" value="ClpP/crotonase-like_dom_sf"/>
</dbReference>
<dbReference type="RefSeq" id="WP_211333103.1">
    <property type="nucleotide sequence ID" value="NZ_QPJK01000009.1"/>
</dbReference>
<sequence>MAEPQAIEAPVLLDRPAEGVARLTLNGPLARNAPNFAPRQALADAFDALERRAVALLFDTGGQKEGMRAFAEHRAPAFTGR</sequence>
<evidence type="ECO:0000313" key="2">
    <source>
        <dbReference type="EMBL" id="RCW67470.1"/>
    </source>
</evidence>
<comment type="caution">
    <text evidence="2">The sequence shown here is derived from an EMBL/GenBank/DDBJ whole genome shotgun (WGS) entry which is preliminary data.</text>
</comment>
<evidence type="ECO:0000313" key="3">
    <source>
        <dbReference type="Proteomes" id="UP000252884"/>
    </source>
</evidence>